<dbReference type="EMBL" id="LFJN01000006">
    <property type="protein sequence ID" value="KPI42914.1"/>
    <property type="molecule type" value="Genomic_DNA"/>
</dbReference>
<keyword evidence="4" id="KW-1185">Reference proteome</keyword>
<evidence type="ECO:0000256" key="2">
    <source>
        <dbReference type="SAM" id="SignalP"/>
    </source>
</evidence>
<proteinExistence type="predicted"/>
<organism evidence="3 4">
    <name type="scientific">Cyphellophora attinorum</name>
    <dbReference type="NCBI Taxonomy" id="1664694"/>
    <lineage>
        <taxon>Eukaryota</taxon>
        <taxon>Fungi</taxon>
        <taxon>Dikarya</taxon>
        <taxon>Ascomycota</taxon>
        <taxon>Pezizomycotina</taxon>
        <taxon>Eurotiomycetes</taxon>
        <taxon>Chaetothyriomycetidae</taxon>
        <taxon>Chaetothyriales</taxon>
        <taxon>Cyphellophoraceae</taxon>
        <taxon>Cyphellophora</taxon>
    </lineage>
</organism>
<feature type="compositionally biased region" description="Polar residues" evidence="1">
    <location>
        <begin position="221"/>
        <end position="231"/>
    </location>
</feature>
<dbReference type="GeneID" id="28733667"/>
<evidence type="ECO:0000313" key="4">
    <source>
        <dbReference type="Proteomes" id="UP000038010"/>
    </source>
</evidence>
<evidence type="ECO:0000256" key="1">
    <source>
        <dbReference type="SAM" id="MobiDB-lite"/>
    </source>
</evidence>
<protein>
    <submittedName>
        <fullName evidence="3">Uncharacterized protein</fullName>
    </submittedName>
</protein>
<gene>
    <name evidence="3" type="ORF">AB675_1864</name>
</gene>
<evidence type="ECO:0000313" key="3">
    <source>
        <dbReference type="EMBL" id="KPI42914.1"/>
    </source>
</evidence>
<dbReference type="RefSeq" id="XP_018002877.1">
    <property type="nucleotide sequence ID" value="XM_018141787.1"/>
</dbReference>
<dbReference type="Proteomes" id="UP000038010">
    <property type="component" value="Unassembled WGS sequence"/>
</dbReference>
<accession>A0A0N1HUA3</accession>
<dbReference type="VEuPathDB" id="FungiDB:AB675_1864"/>
<dbReference type="AlphaFoldDB" id="A0A0N1HUA3"/>
<feature type="chain" id="PRO_5005873575" evidence="2">
    <location>
        <begin position="23"/>
        <end position="253"/>
    </location>
</feature>
<comment type="caution">
    <text evidence="3">The sequence shown here is derived from an EMBL/GenBank/DDBJ whole genome shotgun (WGS) entry which is preliminary data.</text>
</comment>
<name>A0A0N1HUA3_9EURO</name>
<sequence length="253" mass="25403">MAPVFSSKALVAFLLLGSSTYAAPVNRRQLHGEGVALDALLTDTDNGVGYGSENAEDNLASLISSTKPATKRQLHGEGVAADALLTDTDNGVGYGSENAEDNLASLITSVKGGAKTRRQLDKTANGLGAVLDAAGANDAAGVVVPLLDNVDGQTTDDAANIGTQVGGDEETILEQAGSDVPSHTRRQLDKTANGAGAVLDAAGANDAAGVVVPLLDNVDGQSTDDAANAGTQIGGDEETILEQAGSDVPSHTK</sequence>
<reference evidence="3 4" key="1">
    <citation type="submission" date="2015-06" db="EMBL/GenBank/DDBJ databases">
        <title>Draft genome of the ant-associated black yeast Phialophora attae CBS 131958.</title>
        <authorList>
            <person name="Moreno L.F."/>
            <person name="Stielow B.J."/>
            <person name="de Hoog S."/>
            <person name="Vicente V.A."/>
            <person name="Weiss V.A."/>
            <person name="de Vries M."/>
            <person name="Cruz L.M."/>
            <person name="Souza E.M."/>
        </authorList>
    </citation>
    <scope>NUCLEOTIDE SEQUENCE [LARGE SCALE GENOMIC DNA]</scope>
    <source>
        <strain evidence="3 4">CBS 131958</strain>
    </source>
</reference>
<feature type="region of interest" description="Disordered" evidence="1">
    <location>
        <begin position="221"/>
        <end position="253"/>
    </location>
</feature>
<dbReference type="OrthoDB" id="3521820at2759"/>
<feature type="signal peptide" evidence="2">
    <location>
        <begin position="1"/>
        <end position="22"/>
    </location>
</feature>
<keyword evidence="2" id="KW-0732">Signal</keyword>